<accession>A0ABD1ISP6</accession>
<protein>
    <recommendedName>
        <fullName evidence="11">Fibroblast growth factor-binding protein 1</fullName>
    </recommendedName>
</protein>
<evidence type="ECO:0000313" key="10">
    <source>
        <dbReference type="Proteomes" id="UP001591681"/>
    </source>
</evidence>
<evidence type="ECO:0000313" key="9">
    <source>
        <dbReference type="EMBL" id="KAL2077634.1"/>
    </source>
</evidence>
<dbReference type="AlphaFoldDB" id="A0ABD1ISP6"/>
<proteinExistence type="inferred from homology"/>
<comment type="caution">
    <text evidence="9">The sequence shown here is derived from an EMBL/GenBank/DDBJ whole genome shotgun (WGS) entry which is preliminary data.</text>
</comment>
<gene>
    <name evidence="9" type="ORF">ACEWY4_027138</name>
</gene>
<evidence type="ECO:0000256" key="1">
    <source>
        <dbReference type="ARBA" id="ARBA00004613"/>
    </source>
</evidence>
<name>A0ABD1ISP6_9TELE</name>
<feature type="chain" id="PRO_5044827249" description="Fibroblast growth factor-binding protein 1" evidence="8">
    <location>
        <begin position="22"/>
        <end position="210"/>
    </location>
</feature>
<organism evidence="9 10">
    <name type="scientific">Coilia grayii</name>
    <name type="common">Gray's grenadier anchovy</name>
    <dbReference type="NCBI Taxonomy" id="363190"/>
    <lineage>
        <taxon>Eukaryota</taxon>
        <taxon>Metazoa</taxon>
        <taxon>Chordata</taxon>
        <taxon>Craniata</taxon>
        <taxon>Vertebrata</taxon>
        <taxon>Euteleostomi</taxon>
        <taxon>Actinopterygii</taxon>
        <taxon>Neopterygii</taxon>
        <taxon>Teleostei</taxon>
        <taxon>Clupei</taxon>
        <taxon>Clupeiformes</taxon>
        <taxon>Clupeoidei</taxon>
        <taxon>Engraulidae</taxon>
        <taxon>Coilinae</taxon>
        <taxon>Coilia</taxon>
    </lineage>
</organism>
<comment type="subcellular location">
    <subcellularLocation>
        <location evidence="1">Secreted</location>
    </subcellularLocation>
</comment>
<dbReference type="PANTHER" id="PTHR15258:SF2">
    <property type="entry name" value="FIBROBLAST GROWTH FACTOR-BINDING PROTEIN 1"/>
    <property type="match status" value="1"/>
</dbReference>
<reference evidence="9 10" key="1">
    <citation type="submission" date="2024-09" db="EMBL/GenBank/DDBJ databases">
        <title>A chromosome-level genome assembly of Gray's grenadier anchovy, Coilia grayii.</title>
        <authorList>
            <person name="Fu Z."/>
        </authorList>
    </citation>
    <scope>NUCLEOTIDE SEQUENCE [LARGE SCALE GENOMIC DNA]</scope>
    <source>
        <strain evidence="9">G4</strain>
        <tissue evidence="9">Muscle</tissue>
    </source>
</reference>
<keyword evidence="10" id="KW-1185">Reference proteome</keyword>
<feature type="region of interest" description="Disordered" evidence="7">
    <location>
        <begin position="26"/>
        <end position="53"/>
    </location>
</feature>
<evidence type="ECO:0000256" key="7">
    <source>
        <dbReference type="SAM" id="MobiDB-lite"/>
    </source>
</evidence>
<evidence type="ECO:0000256" key="5">
    <source>
        <dbReference type="ARBA" id="ARBA00023157"/>
    </source>
</evidence>
<evidence type="ECO:0000256" key="6">
    <source>
        <dbReference type="ARBA" id="ARBA00023183"/>
    </source>
</evidence>
<dbReference type="GO" id="GO:0005576">
    <property type="term" value="C:extracellular region"/>
    <property type="evidence" value="ECO:0007669"/>
    <property type="project" value="UniProtKB-SubCell"/>
</dbReference>
<dbReference type="GO" id="GO:0019838">
    <property type="term" value="F:growth factor binding"/>
    <property type="evidence" value="ECO:0007669"/>
    <property type="project" value="UniProtKB-KW"/>
</dbReference>
<dbReference type="Pfam" id="PF06473">
    <property type="entry name" value="FGF-BP1"/>
    <property type="match status" value="1"/>
</dbReference>
<evidence type="ECO:0008006" key="11">
    <source>
        <dbReference type="Google" id="ProtNLM"/>
    </source>
</evidence>
<dbReference type="InterPro" id="IPR010510">
    <property type="entry name" value="FGF1-bd"/>
</dbReference>
<dbReference type="PANTHER" id="PTHR15258">
    <property type="entry name" value="FGF BINDING PROTEIN-RELATED"/>
    <property type="match status" value="1"/>
</dbReference>
<keyword evidence="6" id="KW-0340">Growth factor binding</keyword>
<keyword evidence="3" id="KW-0964">Secreted</keyword>
<feature type="signal peptide" evidence="8">
    <location>
        <begin position="1"/>
        <end position="21"/>
    </location>
</feature>
<keyword evidence="4 8" id="KW-0732">Signal</keyword>
<evidence type="ECO:0000256" key="2">
    <source>
        <dbReference type="ARBA" id="ARBA00008326"/>
    </source>
</evidence>
<evidence type="ECO:0000256" key="8">
    <source>
        <dbReference type="SAM" id="SignalP"/>
    </source>
</evidence>
<dbReference type="Proteomes" id="UP001591681">
    <property type="component" value="Unassembled WGS sequence"/>
</dbReference>
<keyword evidence="5" id="KW-1015">Disulfide bond</keyword>
<dbReference type="EMBL" id="JBHFQA010000024">
    <property type="protein sequence ID" value="KAL2077634.1"/>
    <property type="molecule type" value="Genomic_DNA"/>
</dbReference>
<feature type="compositionally biased region" description="Basic and acidic residues" evidence="7">
    <location>
        <begin position="31"/>
        <end position="50"/>
    </location>
</feature>
<comment type="similarity">
    <text evidence="2">Belongs to the fibroblast growth factor-binding protein family.</text>
</comment>
<evidence type="ECO:0000256" key="3">
    <source>
        <dbReference type="ARBA" id="ARBA00022525"/>
    </source>
</evidence>
<sequence length="210" mass="23678">MHPSTVAVLLVLACISNQVQKAECHRHKERGSREEQSEKFEVRSSDRNDSGLKSVGQKAMFKGRFSAKDKSQCTWVAAGDDDVVLDVSCKKGGKSFECTYIAKPTTCPQYTSNAKLYWKQISRSLKKQRKLCYDRTSLVKAGMCRKAPEEAHFKLSQIPKEAAKPTPPSSKDNELCPDQIDKKAFVEGYCTRSWTSLCTFLFTMIQNEDC</sequence>
<evidence type="ECO:0000256" key="4">
    <source>
        <dbReference type="ARBA" id="ARBA00022729"/>
    </source>
</evidence>